<feature type="transmembrane region" description="Helical" evidence="1">
    <location>
        <begin position="139"/>
        <end position="156"/>
    </location>
</feature>
<evidence type="ECO:0000313" key="2">
    <source>
        <dbReference type="EMBL" id="TDC92827.1"/>
    </source>
</evidence>
<dbReference type="InterPro" id="IPR018688">
    <property type="entry name" value="PpoB2-like"/>
</dbReference>
<keyword evidence="1" id="KW-1133">Transmembrane helix</keyword>
<gene>
    <name evidence="2" type="ORF">E1161_12070</name>
</gene>
<protein>
    <submittedName>
        <fullName evidence="2">DUF2182 domain-containing protein</fullName>
    </submittedName>
</protein>
<feature type="transmembrane region" description="Helical" evidence="1">
    <location>
        <begin position="21"/>
        <end position="43"/>
    </location>
</feature>
<dbReference type="Proteomes" id="UP000294744">
    <property type="component" value="Unassembled WGS sequence"/>
</dbReference>
<sequence>MTGAAQERGIPSLRSSSGVEVALAAVLLALAGVSWLLSGVLGMPEMRMGLLTGMGSAEMAGGPAPFALFLGVWVVMMAAMMLPAITPFTIGVFRLVRARRRRGVLPPLTLGYLLVWTAAGVVAWAVLRGFDAIGHSGAASVRVGAVVLLVAGAYEFSPLKRWCLVRCRSPLALVVRHGDAVVGGRLGALRVGVHHGGYCLGCCWALMVVLLAVGVMNLLWMAVLAAVIAIEKVSPRAEIVSSALGAVLIGAGVLLLIAPGLLAPMV</sequence>
<organism evidence="2 3">
    <name type="scientific">Saccharopolyspora aridisoli</name>
    <dbReference type="NCBI Taxonomy" id="2530385"/>
    <lineage>
        <taxon>Bacteria</taxon>
        <taxon>Bacillati</taxon>
        <taxon>Actinomycetota</taxon>
        <taxon>Actinomycetes</taxon>
        <taxon>Pseudonocardiales</taxon>
        <taxon>Pseudonocardiaceae</taxon>
        <taxon>Saccharopolyspora</taxon>
    </lineage>
</organism>
<feature type="transmembrane region" description="Helical" evidence="1">
    <location>
        <begin position="204"/>
        <end position="230"/>
    </location>
</feature>
<keyword evidence="1" id="KW-0472">Membrane</keyword>
<dbReference type="EMBL" id="SMKV01000012">
    <property type="protein sequence ID" value="TDC92827.1"/>
    <property type="molecule type" value="Genomic_DNA"/>
</dbReference>
<evidence type="ECO:0000313" key="3">
    <source>
        <dbReference type="Proteomes" id="UP000294744"/>
    </source>
</evidence>
<feature type="transmembrane region" description="Helical" evidence="1">
    <location>
        <begin position="242"/>
        <end position="263"/>
    </location>
</feature>
<proteinExistence type="predicted"/>
<feature type="transmembrane region" description="Helical" evidence="1">
    <location>
        <begin position="108"/>
        <end position="127"/>
    </location>
</feature>
<dbReference type="Pfam" id="PF09948">
    <property type="entry name" value="PpoB2"/>
    <property type="match status" value="1"/>
</dbReference>
<accession>A0A4R4ULB8</accession>
<evidence type="ECO:0000256" key="1">
    <source>
        <dbReference type="SAM" id="Phobius"/>
    </source>
</evidence>
<dbReference type="OrthoDB" id="164118at2"/>
<name>A0A4R4ULB8_9PSEU</name>
<comment type="caution">
    <text evidence="2">The sequence shown here is derived from an EMBL/GenBank/DDBJ whole genome shotgun (WGS) entry which is preliminary data.</text>
</comment>
<keyword evidence="1" id="KW-0812">Transmembrane</keyword>
<feature type="transmembrane region" description="Helical" evidence="1">
    <location>
        <begin position="63"/>
        <end position="96"/>
    </location>
</feature>
<dbReference type="RefSeq" id="WP_132622692.1">
    <property type="nucleotide sequence ID" value="NZ_SMKV01000012.1"/>
</dbReference>
<dbReference type="AlphaFoldDB" id="A0A4R4ULB8"/>
<keyword evidence="3" id="KW-1185">Reference proteome</keyword>
<reference evidence="2 3" key="1">
    <citation type="submission" date="2019-03" db="EMBL/GenBank/DDBJ databases">
        <title>Draft genome sequences of novel Actinobacteria.</title>
        <authorList>
            <person name="Sahin N."/>
            <person name="Ay H."/>
            <person name="Saygin H."/>
        </authorList>
    </citation>
    <scope>NUCLEOTIDE SEQUENCE [LARGE SCALE GENOMIC DNA]</scope>
    <source>
        <strain evidence="2 3">16K404</strain>
    </source>
</reference>